<dbReference type="FunFam" id="1.25.40.10:FF:000184">
    <property type="entry name" value="Pentatricopeptide repeat-containing protein, chloroplastic"/>
    <property type="match status" value="1"/>
</dbReference>
<organism evidence="3 4">
    <name type="scientific">Gossypium australe</name>
    <dbReference type="NCBI Taxonomy" id="47621"/>
    <lineage>
        <taxon>Eukaryota</taxon>
        <taxon>Viridiplantae</taxon>
        <taxon>Streptophyta</taxon>
        <taxon>Embryophyta</taxon>
        <taxon>Tracheophyta</taxon>
        <taxon>Spermatophyta</taxon>
        <taxon>Magnoliopsida</taxon>
        <taxon>eudicotyledons</taxon>
        <taxon>Gunneridae</taxon>
        <taxon>Pentapetalae</taxon>
        <taxon>rosids</taxon>
        <taxon>malvids</taxon>
        <taxon>Malvales</taxon>
        <taxon>Malvaceae</taxon>
        <taxon>Malvoideae</taxon>
        <taxon>Gossypium</taxon>
    </lineage>
</organism>
<gene>
    <name evidence="3" type="ORF">EPI10_027303</name>
</gene>
<dbReference type="Pfam" id="PF13041">
    <property type="entry name" value="PPR_2"/>
    <property type="match status" value="1"/>
</dbReference>
<evidence type="ECO:0000313" key="4">
    <source>
        <dbReference type="Proteomes" id="UP000325315"/>
    </source>
</evidence>
<protein>
    <submittedName>
        <fullName evidence="3">Pentatricopeptide repeat-containing protein</fullName>
    </submittedName>
</protein>
<reference evidence="4" key="1">
    <citation type="journal article" date="2019" name="Plant Biotechnol. J.">
        <title>Genome sequencing of the Australian wild diploid species Gossypium australe highlights disease resistance and delayed gland morphogenesis.</title>
        <authorList>
            <person name="Cai Y."/>
            <person name="Cai X."/>
            <person name="Wang Q."/>
            <person name="Wang P."/>
            <person name="Zhang Y."/>
            <person name="Cai C."/>
            <person name="Xu Y."/>
            <person name="Wang K."/>
            <person name="Zhou Z."/>
            <person name="Wang C."/>
            <person name="Geng S."/>
            <person name="Li B."/>
            <person name="Dong Q."/>
            <person name="Hou Y."/>
            <person name="Wang H."/>
            <person name="Ai P."/>
            <person name="Liu Z."/>
            <person name="Yi F."/>
            <person name="Sun M."/>
            <person name="An G."/>
            <person name="Cheng J."/>
            <person name="Zhang Y."/>
            <person name="Shi Q."/>
            <person name="Xie Y."/>
            <person name="Shi X."/>
            <person name="Chang Y."/>
            <person name="Huang F."/>
            <person name="Chen Y."/>
            <person name="Hong S."/>
            <person name="Mi L."/>
            <person name="Sun Q."/>
            <person name="Zhang L."/>
            <person name="Zhou B."/>
            <person name="Peng R."/>
            <person name="Zhang X."/>
            <person name="Liu F."/>
        </authorList>
    </citation>
    <scope>NUCLEOTIDE SEQUENCE [LARGE SCALE GENOMIC DNA]</scope>
    <source>
        <strain evidence="4">cv. PA1801</strain>
    </source>
</reference>
<dbReference type="GO" id="GO:0009451">
    <property type="term" value="P:RNA modification"/>
    <property type="evidence" value="ECO:0007669"/>
    <property type="project" value="InterPro"/>
</dbReference>
<dbReference type="PANTHER" id="PTHR47926:SF526">
    <property type="entry name" value="PENTACOTRIPEPTIDE-REPEAT REGION OF PRORP DOMAIN-CONTAINING PROTEIN"/>
    <property type="match status" value="1"/>
</dbReference>
<feature type="repeat" description="PPR" evidence="2">
    <location>
        <begin position="81"/>
        <end position="115"/>
    </location>
</feature>
<dbReference type="AlphaFoldDB" id="A0A5B6URH1"/>
<dbReference type="InterPro" id="IPR046848">
    <property type="entry name" value="E_motif"/>
</dbReference>
<dbReference type="InterPro" id="IPR011990">
    <property type="entry name" value="TPR-like_helical_dom_sf"/>
</dbReference>
<keyword evidence="4" id="KW-1185">Reference proteome</keyword>
<proteinExistence type="predicted"/>
<evidence type="ECO:0000313" key="3">
    <source>
        <dbReference type="EMBL" id="KAA3460660.1"/>
    </source>
</evidence>
<evidence type="ECO:0000256" key="1">
    <source>
        <dbReference type="ARBA" id="ARBA00022737"/>
    </source>
</evidence>
<accession>A0A5B6URH1</accession>
<dbReference type="InterPro" id="IPR046960">
    <property type="entry name" value="PPR_At4g14850-like_plant"/>
</dbReference>
<sequence>MLVKEAILANPPNSRALQQHLISLLQNPKIIKQKLTQVHTQIIINGFSQKNYILVHLLSFYATSSNLLQAFKLFRSIEKPSTAVWNQVIRGCSRTEIPERSLELYKQMVALGAIRDGFTYSYVLSACTRSAMLREGEQIHGRLLVDGYSSNVFVRTNLINLYGMVGVGDGIVHARKLFDEMAERNAVSWNSLLAGYIRCGDVDTARRVFDEMPDKNVVSWTTMITGFARNGKCKQALSFFKQMRRARVELDQVALVAALSACAELGDLELGKWIHSYIKETSQFRNQQLLVSLNNALIHMYASCGLIEEAYEVLRCMPERSTVSWTSMITGLAKNGFEQEAITVFECMLSLGEREVKPDEITYIGVLFACSHAGFVKEGQHYFTQMTTHWRIKPRIEHYCCMIDMFSRAGFFDEALDLIETMPITPNDAVWGALLGGCRIHKNVELASQVAQKFDVELDPNNAAGYLVLLSNVYATAKRWQDVANVRQKMIESGVKKPAGRSRVQIDGVIHDFQAGDYSSRHTSSIYDILWQVTRQAKQQGYELDIFKAMSVVESLDDVRMNLEVVKYCASVLFLEWLVAKGDNQVEGVDFLDVFSRVVRHASIRVSLALVALYNLDLKTSSLSISKHENNLGLVNILQRPSLACERPGEEEPSQPIKQPRSMVMIRDSLPQSDLSIFPPINHENLHYQIQQQQQNPVSEPSLLPPSGAGDVIQSSGDHGFGVWLGTLLQIVRAKIVTLACYFSYENGTIGRAFRSFRGIADVALLVLLWWLCKRIRRRRCGEESMERLKTIIKEKDEKIVGLLNQIAQMNASMGSKS</sequence>
<comment type="caution">
    <text evidence="3">The sequence shown here is derived from an EMBL/GenBank/DDBJ whole genome shotgun (WGS) entry which is preliminary data.</text>
</comment>
<dbReference type="InterPro" id="IPR002885">
    <property type="entry name" value="PPR_rpt"/>
</dbReference>
<dbReference type="FunFam" id="1.25.40.10:FF:000348">
    <property type="entry name" value="Pentatricopeptide repeat-containing protein chloroplastic"/>
    <property type="match status" value="1"/>
</dbReference>
<dbReference type="Pfam" id="PF12854">
    <property type="entry name" value="PPR_1"/>
    <property type="match status" value="1"/>
</dbReference>
<name>A0A5B6URH1_9ROSI</name>
<dbReference type="GO" id="GO:0003723">
    <property type="term" value="F:RNA binding"/>
    <property type="evidence" value="ECO:0007669"/>
    <property type="project" value="InterPro"/>
</dbReference>
<dbReference type="PROSITE" id="PS51375">
    <property type="entry name" value="PPR"/>
    <property type="match status" value="3"/>
</dbReference>
<evidence type="ECO:0000256" key="2">
    <source>
        <dbReference type="PROSITE-ProRule" id="PRU00708"/>
    </source>
</evidence>
<dbReference type="Pfam" id="PF20431">
    <property type="entry name" value="E_motif"/>
    <property type="match status" value="1"/>
</dbReference>
<feature type="repeat" description="PPR" evidence="2">
    <location>
        <begin position="321"/>
        <end position="355"/>
    </location>
</feature>
<dbReference type="Pfam" id="PF01535">
    <property type="entry name" value="PPR"/>
    <property type="match status" value="4"/>
</dbReference>
<feature type="repeat" description="PPR" evidence="2">
    <location>
        <begin position="185"/>
        <end position="219"/>
    </location>
</feature>
<dbReference type="NCBIfam" id="TIGR00756">
    <property type="entry name" value="PPR"/>
    <property type="match status" value="3"/>
</dbReference>
<dbReference type="PANTHER" id="PTHR47926">
    <property type="entry name" value="PENTATRICOPEPTIDE REPEAT-CONTAINING PROTEIN"/>
    <property type="match status" value="1"/>
</dbReference>
<dbReference type="Gene3D" id="1.25.40.10">
    <property type="entry name" value="Tetratricopeptide repeat domain"/>
    <property type="match status" value="4"/>
</dbReference>
<dbReference type="EMBL" id="SMMG02000009">
    <property type="protein sequence ID" value="KAA3460660.1"/>
    <property type="molecule type" value="Genomic_DNA"/>
</dbReference>
<dbReference type="OrthoDB" id="185373at2759"/>
<keyword evidence="1" id="KW-0677">Repeat</keyword>
<dbReference type="Proteomes" id="UP000325315">
    <property type="component" value="Unassembled WGS sequence"/>
</dbReference>